<keyword evidence="2" id="KW-0816">Tricarboxylic acid cycle</keyword>
<feature type="domain" description="Lactate/malate dehydrogenase N-terminal" evidence="5">
    <location>
        <begin position="8"/>
        <end position="92"/>
    </location>
</feature>
<evidence type="ECO:0000256" key="4">
    <source>
        <dbReference type="ARBA" id="ARBA00023027"/>
    </source>
</evidence>
<dbReference type="Pfam" id="PF00056">
    <property type="entry name" value="Ldh_1_N"/>
    <property type="match status" value="1"/>
</dbReference>
<evidence type="ECO:0000259" key="5">
    <source>
        <dbReference type="Pfam" id="PF00056"/>
    </source>
</evidence>
<keyword evidence="4" id="KW-0520">NAD</keyword>
<proteinExistence type="predicted"/>
<keyword evidence="3" id="KW-0560">Oxidoreductase</keyword>
<protein>
    <recommendedName>
        <fullName evidence="1">malate dehydrogenase</fullName>
        <ecNumber evidence="1">1.1.1.37</ecNumber>
    </recommendedName>
</protein>
<dbReference type="InterPro" id="IPR036291">
    <property type="entry name" value="NAD(P)-bd_dom_sf"/>
</dbReference>
<dbReference type="Gene3D" id="3.40.50.720">
    <property type="entry name" value="NAD(P)-binding Rossmann-like Domain"/>
    <property type="match status" value="1"/>
</dbReference>
<evidence type="ECO:0000256" key="2">
    <source>
        <dbReference type="ARBA" id="ARBA00022532"/>
    </source>
</evidence>
<dbReference type="AlphaFoldDB" id="A0AA38CKA3"/>
<feature type="non-terminal residue" evidence="6">
    <location>
        <position position="105"/>
    </location>
</feature>
<keyword evidence="7" id="KW-1185">Reference proteome</keyword>
<dbReference type="GO" id="GO:0006099">
    <property type="term" value="P:tricarboxylic acid cycle"/>
    <property type="evidence" value="ECO:0007669"/>
    <property type="project" value="UniProtKB-KW"/>
</dbReference>
<reference evidence="6 7" key="1">
    <citation type="journal article" date="2021" name="Nat. Plants">
        <title>The Taxus genome provides insights into paclitaxel biosynthesis.</title>
        <authorList>
            <person name="Xiong X."/>
            <person name="Gou J."/>
            <person name="Liao Q."/>
            <person name="Li Y."/>
            <person name="Zhou Q."/>
            <person name="Bi G."/>
            <person name="Li C."/>
            <person name="Du R."/>
            <person name="Wang X."/>
            <person name="Sun T."/>
            <person name="Guo L."/>
            <person name="Liang H."/>
            <person name="Lu P."/>
            <person name="Wu Y."/>
            <person name="Zhang Z."/>
            <person name="Ro D.K."/>
            <person name="Shang Y."/>
            <person name="Huang S."/>
            <person name="Yan J."/>
        </authorList>
    </citation>
    <scope>NUCLEOTIDE SEQUENCE [LARGE SCALE GENOMIC DNA]</scope>
    <source>
        <strain evidence="6">Ta-2019</strain>
    </source>
</reference>
<organism evidence="6 7">
    <name type="scientific">Taxus chinensis</name>
    <name type="common">Chinese yew</name>
    <name type="synonym">Taxus wallichiana var. chinensis</name>
    <dbReference type="NCBI Taxonomy" id="29808"/>
    <lineage>
        <taxon>Eukaryota</taxon>
        <taxon>Viridiplantae</taxon>
        <taxon>Streptophyta</taxon>
        <taxon>Embryophyta</taxon>
        <taxon>Tracheophyta</taxon>
        <taxon>Spermatophyta</taxon>
        <taxon>Pinopsida</taxon>
        <taxon>Pinidae</taxon>
        <taxon>Conifers II</taxon>
        <taxon>Cupressales</taxon>
        <taxon>Taxaceae</taxon>
        <taxon>Taxus</taxon>
    </lineage>
</organism>
<dbReference type="OMA" id="MSIATEF"/>
<dbReference type="PANTHER" id="PTHR11540">
    <property type="entry name" value="MALATE AND LACTATE DEHYDROGENASE"/>
    <property type="match status" value="1"/>
</dbReference>
<dbReference type="GO" id="GO:0030060">
    <property type="term" value="F:L-malate dehydrogenase (NAD+) activity"/>
    <property type="evidence" value="ECO:0007669"/>
    <property type="project" value="UniProtKB-EC"/>
</dbReference>
<sequence>MHGFLGKEQLENALVGMDLVIIPTGIPRKPGMTRDGLLKINAGIVQTLCEGMAKYCPNAMVNIISNLVNSTVPIAVEVLKIVGVYNPKRLMGATTLDVVRSNNFV</sequence>
<dbReference type="GO" id="GO:0009507">
    <property type="term" value="C:chloroplast"/>
    <property type="evidence" value="ECO:0007669"/>
    <property type="project" value="TreeGrafter"/>
</dbReference>
<dbReference type="FunFam" id="3.40.50.720:FF:001864">
    <property type="entry name" value="Malate dehydrogenase"/>
    <property type="match status" value="1"/>
</dbReference>
<evidence type="ECO:0000256" key="3">
    <source>
        <dbReference type="ARBA" id="ARBA00023002"/>
    </source>
</evidence>
<dbReference type="InterPro" id="IPR001236">
    <property type="entry name" value="Lactate/malate_DH_N"/>
</dbReference>
<name>A0AA38CKA3_TAXCH</name>
<dbReference type="PANTHER" id="PTHR11540:SF71">
    <property type="entry name" value="MALATE DEHYDROGENASE 1, PEROXISOMAL"/>
    <property type="match status" value="1"/>
</dbReference>
<comment type="caution">
    <text evidence="6">The sequence shown here is derived from an EMBL/GenBank/DDBJ whole genome shotgun (WGS) entry which is preliminary data.</text>
</comment>
<gene>
    <name evidence="6" type="ORF">KI387_030999</name>
</gene>
<accession>A0AA38CKA3</accession>
<dbReference type="EC" id="1.1.1.37" evidence="1"/>
<evidence type="ECO:0000313" key="7">
    <source>
        <dbReference type="Proteomes" id="UP000824469"/>
    </source>
</evidence>
<evidence type="ECO:0000313" key="6">
    <source>
        <dbReference type="EMBL" id="KAH9299317.1"/>
    </source>
</evidence>
<evidence type="ECO:0000256" key="1">
    <source>
        <dbReference type="ARBA" id="ARBA00012995"/>
    </source>
</evidence>
<dbReference type="SUPFAM" id="SSF51735">
    <property type="entry name" value="NAD(P)-binding Rossmann-fold domains"/>
    <property type="match status" value="1"/>
</dbReference>
<dbReference type="EMBL" id="JAHRHJ020000010">
    <property type="protein sequence ID" value="KAH9299317.1"/>
    <property type="molecule type" value="Genomic_DNA"/>
</dbReference>
<dbReference type="Proteomes" id="UP000824469">
    <property type="component" value="Unassembled WGS sequence"/>
</dbReference>